<dbReference type="PROSITE" id="PS00211">
    <property type="entry name" value="ABC_TRANSPORTER_1"/>
    <property type="match status" value="1"/>
</dbReference>
<gene>
    <name evidence="5" type="ORF">PQO03_20635</name>
</gene>
<evidence type="ECO:0000256" key="3">
    <source>
        <dbReference type="ARBA" id="ARBA00022840"/>
    </source>
</evidence>
<proteinExistence type="predicted"/>
<dbReference type="EMBL" id="CP117812">
    <property type="protein sequence ID" value="WDE98226.1"/>
    <property type="molecule type" value="Genomic_DNA"/>
</dbReference>
<evidence type="ECO:0000256" key="2">
    <source>
        <dbReference type="ARBA" id="ARBA00022741"/>
    </source>
</evidence>
<feature type="domain" description="ABC transporter" evidence="4">
    <location>
        <begin position="5"/>
        <end position="223"/>
    </location>
</feature>
<organism evidence="5 6">
    <name type="scientific">Lentisphaera profundi</name>
    <dbReference type="NCBI Taxonomy" id="1658616"/>
    <lineage>
        <taxon>Bacteria</taxon>
        <taxon>Pseudomonadati</taxon>
        <taxon>Lentisphaerota</taxon>
        <taxon>Lentisphaeria</taxon>
        <taxon>Lentisphaerales</taxon>
        <taxon>Lentisphaeraceae</taxon>
        <taxon>Lentisphaera</taxon>
    </lineage>
</organism>
<dbReference type="PROSITE" id="PS50893">
    <property type="entry name" value="ABC_TRANSPORTER_2"/>
    <property type="match status" value="1"/>
</dbReference>
<dbReference type="PANTHER" id="PTHR24220">
    <property type="entry name" value="IMPORT ATP-BINDING PROTEIN"/>
    <property type="match status" value="1"/>
</dbReference>
<dbReference type="SUPFAM" id="SSF52540">
    <property type="entry name" value="P-loop containing nucleoside triphosphate hydrolases"/>
    <property type="match status" value="1"/>
</dbReference>
<dbReference type="SMART" id="SM00382">
    <property type="entry name" value="AAA"/>
    <property type="match status" value="1"/>
</dbReference>
<dbReference type="Proteomes" id="UP001214250">
    <property type="component" value="Chromosome 2"/>
</dbReference>
<keyword evidence="2" id="KW-0547">Nucleotide-binding</keyword>
<dbReference type="InterPro" id="IPR015854">
    <property type="entry name" value="ABC_transpr_LolD-like"/>
</dbReference>
<dbReference type="InterPro" id="IPR027417">
    <property type="entry name" value="P-loop_NTPase"/>
</dbReference>
<keyword evidence="1" id="KW-0813">Transport</keyword>
<dbReference type="InterPro" id="IPR003593">
    <property type="entry name" value="AAA+_ATPase"/>
</dbReference>
<keyword evidence="3 5" id="KW-0067">ATP-binding</keyword>
<evidence type="ECO:0000259" key="4">
    <source>
        <dbReference type="PROSITE" id="PS50893"/>
    </source>
</evidence>
<dbReference type="GO" id="GO:0005524">
    <property type="term" value="F:ATP binding"/>
    <property type="evidence" value="ECO:0007669"/>
    <property type="project" value="UniProtKB-KW"/>
</dbReference>
<dbReference type="PANTHER" id="PTHR24220:SF86">
    <property type="entry name" value="ABC TRANSPORTER ABCH.1"/>
    <property type="match status" value="1"/>
</dbReference>
<name>A0ABY7VVG6_9BACT</name>
<dbReference type="InterPro" id="IPR017871">
    <property type="entry name" value="ABC_transporter-like_CS"/>
</dbReference>
<protein>
    <submittedName>
        <fullName evidence="5">ABC transporter ATP-binding protein</fullName>
    </submittedName>
</protein>
<evidence type="ECO:0000313" key="6">
    <source>
        <dbReference type="Proteomes" id="UP001214250"/>
    </source>
</evidence>
<dbReference type="Pfam" id="PF00005">
    <property type="entry name" value="ABC_tran"/>
    <property type="match status" value="1"/>
</dbReference>
<evidence type="ECO:0000313" key="5">
    <source>
        <dbReference type="EMBL" id="WDE98226.1"/>
    </source>
</evidence>
<dbReference type="InterPro" id="IPR017911">
    <property type="entry name" value="MacB-like_ATP-bd"/>
</dbReference>
<dbReference type="Gene3D" id="3.40.50.300">
    <property type="entry name" value="P-loop containing nucleotide triphosphate hydrolases"/>
    <property type="match status" value="1"/>
</dbReference>
<dbReference type="RefSeq" id="WP_274153073.1">
    <property type="nucleotide sequence ID" value="NZ_CP117812.1"/>
</dbReference>
<keyword evidence="6" id="KW-1185">Reference proteome</keyword>
<dbReference type="CDD" id="cd03255">
    <property type="entry name" value="ABC_MJ0796_LolCDE_FtsE"/>
    <property type="match status" value="1"/>
</dbReference>
<accession>A0ABY7VVG6</accession>
<evidence type="ECO:0000256" key="1">
    <source>
        <dbReference type="ARBA" id="ARBA00022448"/>
    </source>
</evidence>
<dbReference type="InterPro" id="IPR003439">
    <property type="entry name" value="ABC_transporter-like_ATP-bd"/>
</dbReference>
<reference evidence="5 6" key="1">
    <citation type="submission" date="2023-02" db="EMBL/GenBank/DDBJ databases">
        <title>Genome sequence of Lentisphaera profundi SAORIC-696.</title>
        <authorList>
            <person name="Kim e."/>
            <person name="Cho J.-C."/>
            <person name="Choi A."/>
            <person name="Kang I."/>
        </authorList>
    </citation>
    <scope>NUCLEOTIDE SEQUENCE [LARGE SCALE GENOMIC DNA]</scope>
    <source>
        <strain evidence="5 6">SAORIC-696</strain>
    </source>
</reference>
<sequence>MSKFLSAKNICKHYKSADAGRIQVLDKVSLEINKGDWAMLIGSSGSGKSTFLNIIGTLDKADSGQLMLEGKDYAKFSAMAKAKLRQEQLGFVFQSFQLIPELTALENVMLPAQFSSRSSQAKKRALELLDRVGLSSRSSHHPGALSGGEQQRVAICRALINDPDIILADEPTGNLDPDTSAELIKFFSELRKQGKTIVMVTHDHQLKKHATKVFSLDQGKLKS</sequence>